<dbReference type="CDD" id="cd00156">
    <property type="entry name" value="REC"/>
    <property type="match status" value="1"/>
</dbReference>
<dbReference type="InterPro" id="IPR001789">
    <property type="entry name" value="Sig_transdc_resp-reg_receiver"/>
</dbReference>
<evidence type="ECO:0000256" key="1">
    <source>
        <dbReference type="ARBA" id="ARBA00022553"/>
    </source>
</evidence>
<proteinExistence type="predicted"/>
<dbReference type="PANTHER" id="PTHR44591:SF3">
    <property type="entry name" value="RESPONSE REGULATORY DOMAIN-CONTAINING PROTEIN"/>
    <property type="match status" value="1"/>
</dbReference>
<dbReference type="SMART" id="SM00448">
    <property type="entry name" value="REC"/>
    <property type="match status" value="1"/>
</dbReference>
<protein>
    <submittedName>
        <fullName evidence="4">Response regulator</fullName>
    </submittedName>
</protein>
<dbReference type="AlphaFoldDB" id="A0A9E6TPZ7"/>
<keyword evidence="5" id="KW-1185">Reference proteome</keyword>
<dbReference type="Gene3D" id="3.40.50.2300">
    <property type="match status" value="1"/>
</dbReference>
<dbReference type="EMBL" id="CP077093">
    <property type="protein sequence ID" value="QXI26953.1"/>
    <property type="molecule type" value="Genomic_DNA"/>
</dbReference>
<sequence length="142" mass="15525">MPKENLRVLLVEDHPFQMVATQSLLNSYGFHHLTPAANAAEALRAMEAVHTPFDLLLCDQCLPDIPGLELIHAASQRGKIRQAILLSSLSLEELRILNQTALSRHIPLLACLSKPLNGLVLENVLGTNQVSGGTRTSCRKNT</sequence>
<dbReference type="PANTHER" id="PTHR44591">
    <property type="entry name" value="STRESS RESPONSE REGULATOR PROTEIN 1"/>
    <property type="match status" value="1"/>
</dbReference>
<evidence type="ECO:0000256" key="2">
    <source>
        <dbReference type="PROSITE-ProRule" id="PRU00169"/>
    </source>
</evidence>
<feature type="modified residue" description="4-aspartylphosphate" evidence="2">
    <location>
        <position position="59"/>
    </location>
</feature>
<dbReference type="Proteomes" id="UP000634530">
    <property type="component" value="Chromosome"/>
</dbReference>
<evidence type="ECO:0000313" key="5">
    <source>
        <dbReference type="Proteomes" id="UP000634530"/>
    </source>
</evidence>
<gene>
    <name evidence="4" type="ORF">HU752_023970</name>
</gene>
<accession>A0A9E6TPZ7</accession>
<keyword evidence="1 2" id="KW-0597">Phosphoprotein</keyword>
<dbReference type="InterPro" id="IPR011006">
    <property type="entry name" value="CheY-like_superfamily"/>
</dbReference>
<dbReference type="KEGG" id="pvw:HU752_023970"/>
<dbReference type="SUPFAM" id="SSF52172">
    <property type="entry name" value="CheY-like"/>
    <property type="match status" value="1"/>
</dbReference>
<organism evidence="4 5">
    <name type="scientific">Pseudomonas vanderleydeniana</name>
    <dbReference type="NCBI Taxonomy" id="2745495"/>
    <lineage>
        <taxon>Bacteria</taxon>
        <taxon>Pseudomonadati</taxon>
        <taxon>Pseudomonadota</taxon>
        <taxon>Gammaproteobacteria</taxon>
        <taxon>Pseudomonadales</taxon>
        <taxon>Pseudomonadaceae</taxon>
        <taxon>Pseudomonas</taxon>
    </lineage>
</organism>
<evidence type="ECO:0000313" key="4">
    <source>
        <dbReference type="EMBL" id="QXI26953.1"/>
    </source>
</evidence>
<dbReference type="InterPro" id="IPR050595">
    <property type="entry name" value="Bact_response_regulator"/>
</dbReference>
<dbReference type="GO" id="GO:0000160">
    <property type="term" value="P:phosphorelay signal transduction system"/>
    <property type="evidence" value="ECO:0007669"/>
    <property type="project" value="InterPro"/>
</dbReference>
<evidence type="ECO:0000259" key="3">
    <source>
        <dbReference type="PROSITE" id="PS50110"/>
    </source>
</evidence>
<dbReference type="RefSeq" id="WP_186681345.1">
    <property type="nucleotide sequence ID" value="NZ_CP077093.1"/>
</dbReference>
<reference evidence="4 5" key="1">
    <citation type="journal article" date="2020" name="Microorganisms">
        <title>Reliable Identification of Environmental Pseudomonas Isolates Using the rpoD Gene.</title>
        <authorList>
            <consortium name="The Broad Institute Genome Sequencing Platform"/>
            <person name="Girard L."/>
            <person name="Lood C."/>
            <person name="Rokni-Zadeh H."/>
            <person name="van Noort V."/>
            <person name="Lavigne R."/>
            <person name="De Mot R."/>
        </authorList>
    </citation>
    <scope>NUCLEOTIDE SEQUENCE [LARGE SCALE GENOMIC DNA]</scope>
    <source>
        <strain evidence="4 5">RW8P3</strain>
    </source>
</reference>
<name>A0A9E6TPZ7_9PSED</name>
<dbReference type="Pfam" id="PF00072">
    <property type="entry name" value="Response_reg"/>
    <property type="match status" value="1"/>
</dbReference>
<dbReference type="PROSITE" id="PS50110">
    <property type="entry name" value="RESPONSE_REGULATORY"/>
    <property type="match status" value="1"/>
</dbReference>
<feature type="domain" description="Response regulatory" evidence="3">
    <location>
        <begin position="7"/>
        <end position="129"/>
    </location>
</feature>
<reference evidence="4 5" key="2">
    <citation type="journal article" date="2021" name="Microorganisms">
        <title>The Ever-Expanding Pseudomonas Genus: Description of 43 New Species and Partition of the Pseudomonas putida Group.</title>
        <authorList>
            <person name="Girard L."/>
            <person name="Lood C."/>
            <person name="Hofte M."/>
            <person name="Vandamme P."/>
            <person name="Rokni-Zadeh H."/>
            <person name="van Noort V."/>
            <person name="Lavigne R."/>
            <person name="De Mot R."/>
        </authorList>
    </citation>
    <scope>NUCLEOTIDE SEQUENCE [LARGE SCALE GENOMIC DNA]</scope>
    <source>
        <strain evidence="4 5">RW8P3</strain>
    </source>
</reference>